<dbReference type="RefSeq" id="WP_162549319.1">
    <property type="nucleotide sequence ID" value="NZ_AP017372.2"/>
</dbReference>
<sequence>MAIKMGVRGNSRGGQILPQLSPQSLAEKHQKARPRDRDRIEQEIYRRARLGHTIPPSEQASGGRMIPKGHS</sequence>
<feature type="region of interest" description="Disordered" evidence="1">
    <location>
        <begin position="1"/>
        <end position="71"/>
    </location>
</feature>
<proteinExistence type="predicted"/>
<name>A0A0X8X927_HALHR</name>
<feature type="compositionally biased region" description="Basic and acidic residues" evidence="1">
    <location>
        <begin position="26"/>
        <end position="46"/>
    </location>
</feature>
<evidence type="ECO:0000313" key="2">
    <source>
        <dbReference type="EMBL" id="BAU57198.1"/>
    </source>
</evidence>
<keyword evidence="3" id="KW-1185">Reference proteome</keyword>
<gene>
    <name evidence="2" type="ORF">HH1059_05150</name>
</gene>
<accession>A0A0X8X927</accession>
<dbReference type="AlphaFoldDB" id="A0A0X8X927"/>
<dbReference type="Proteomes" id="UP000218890">
    <property type="component" value="Chromosome"/>
</dbReference>
<evidence type="ECO:0000256" key="1">
    <source>
        <dbReference type="SAM" id="MobiDB-lite"/>
    </source>
</evidence>
<dbReference type="KEGG" id="hhk:HH1059_05150"/>
<evidence type="ECO:0000313" key="3">
    <source>
        <dbReference type="Proteomes" id="UP000218890"/>
    </source>
</evidence>
<reference evidence="2" key="1">
    <citation type="submission" date="2016-02" db="EMBL/GenBank/DDBJ databases">
        <title>Halorhodospira halochloris DSM-1059 complete genome, version 2.</title>
        <authorList>
            <person name="Tsukatani Y."/>
        </authorList>
    </citation>
    <scope>NUCLEOTIDE SEQUENCE</scope>
    <source>
        <strain evidence="2">DSM 1059</strain>
    </source>
</reference>
<dbReference type="EMBL" id="AP017372">
    <property type="protein sequence ID" value="BAU57198.1"/>
    <property type="molecule type" value="Genomic_DNA"/>
</dbReference>
<organism evidence="2 3">
    <name type="scientific">Halorhodospira halochloris</name>
    <name type="common">Ectothiorhodospira halochloris</name>
    <dbReference type="NCBI Taxonomy" id="1052"/>
    <lineage>
        <taxon>Bacteria</taxon>
        <taxon>Pseudomonadati</taxon>
        <taxon>Pseudomonadota</taxon>
        <taxon>Gammaproteobacteria</taxon>
        <taxon>Chromatiales</taxon>
        <taxon>Ectothiorhodospiraceae</taxon>
        <taxon>Halorhodospira</taxon>
    </lineage>
</organism>
<protein>
    <submittedName>
        <fullName evidence="2">Uncharacterized protein</fullName>
    </submittedName>
</protein>